<feature type="domain" description="Immunity MXAN-0049 protein" evidence="1">
    <location>
        <begin position="38"/>
        <end position="189"/>
    </location>
</feature>
<name>A0A0X3AQ44_9FLAO</name>
<proteinExistence type="predicted"/>
<dbReference type="STRING" id="1586267.GCA_001418685_00827"/>
<dbReference type="OrthoDB" id="5381821at2"/>
<keyword evidence="3" id="KW-1185">Reference proteome</keyword>
<organism evidence="2 3">
    <name type="scientific">Apibacter mensalis</name>
    <dbReference type="NCBI Taxonomy" id="1586267"/>
    <lineage>
        <taxon>Bacteria</taxon>
        <taxon>Pseudomonadati</taxon>
        <taxon>Bacteroidota</taxon>
        <taxon>Flavobacteriia</taxon>
        <taxon>Flavobacteriales</taxon>
        <taxon>Weeksellaceae</taxon>
        <taxon>Apibacter</taxon>
    </lineage>
</organism>
<dbReference type="EMBL" id="FCOR01000004">
    <property type="protein sequence ID" value="CVK15988.1"/>
    <property type="molecule type" value="Genomic_DNA"/>
</dbReference>
<dbReference type="AlphaFoldDB" id="A0A0X3AQ44"/>
<reference evidence="2 3" key="1">
    <citation type="submission" date="2016-01" db="EMBL/GenBank/DDBJ databases">
        <authorList>
            <person name="McClelland M."/>
            <person name="Jain A."/>
            <person name="Saraogi P."/>
            <person name="Mendelson R."/>
            <person name="Westerman R."/>
            <person name="SanMiguel P."/>
            <person name="Csonka L."/>
        </authorList>
    </citation>
    <scope>NUCLEOTIDE SEQUENCE [LARGE SCALE GENOMIC DNA]</scope>
    <source>
        <strain evidence="2 3">R-53146</strain>
    </source>
</reference>
<evidence type="ECO:0000313" key="2">
    <source>
        <dbReference type="EMBL" id="CVK15988.1"/>
    </source>
</evidence>
<dbReference type="InterPro" id="IPR012433">
    <property type="entry name" value="Imm11"/>
</dbReference>
<evidence type="ECO:0000259" key="1">
    <source>
        <dbReference type="Pfam" id="PF07791"/>
    </source>
</evidence>
<dbReference type="Pfam" id="PF07791">
    <property type="entry name" value="Imm11"/>
    <property type="match status" value="1"/>
</dbReference>
<evidence type="ECO:0000313" key="3">
    <source>
        <dbReference type="Proteomes" id="UP000182761"/>
    </source>
</evidence>
<protein>
    <recommendedName>
        <fullName evidence="1">Immunity MXAN-0049 protein domain-containing protein</fullName>
    </recommendedName>
</protein>
<accession>A0A0X3AQ44</accession>
<sequence>MTNEFDYYVLERDSSNTYPLIMCDEDSEHTEEYLYDYEDEKIPEPEVMEFTFSEPYFSKPVIGDYFSQPDSVISEKIKEVLAPMNILGIQLIPATVTSNKGDIYEDYYYVHIYNNIEAMDKENSKYDKGERSYFIDKFKLDENHLKDIPLKERLIFKLAEDLTMMLYHKSVVDAIMAVNPTGLKFTKVENWHI</sequence>
<dbReference type="Proteomes" id="UP000182761">
    <property type="component" value="Unassembled WGS sequence"/>
</dbReference>
<gene>
    <name evidence="2" type="ORF">Ga0061079_104107</name>
</gene>
<dbReference type="RefSeq" id="WP_055425202.1">
    <property type="nucleotide sequence ID" value="NZ_FCOR01000004.1"/>
</dbReference>